<feature type="domain" description="Peptidase C14 caspase" evidence="2">
    <location>
        <begin position="46"/>
        <end position="163"/>
    </location>
</feature>
<evidence type="ECO:0000313" key="4">
    <source>
        <dbReference type="Proteomes" id="UP000326799"/>
    </source>
</evidence>
<protein>
    <recommendedName>
        <fullName evidence="2">Peptidase C14 caspase domain-containing protein</fullName>
    </recommendedName>
</protein>
<evidence type="ECO:0000313" key="3">
    <source>
        <dbReference type="EMBL" id="KAB8214963.1"/>
    </source>
</evidence>
<keyword evidence="4" id="KW-1185">Reference proteome</keyword>
<evidence type="ECO:0000256" key="1">
    <source>
        <dbReference type="SAM" id="MobiDB-lite"/>
    </source>
</evidence>
<gene>
    <name evidence="3" type="ORF">BDV33DRAFT_208774</name>
</gene>
<evidence type="ECO:0000259" key="2">
    <source>
        <dbReference type="Pfam" id="PF00656"/>
    </source>
</evidence>
<sequence length="371" mass="40992">MSTTQPQDVLKASDLRQCLETAMATRVRQYQKVIPFAIRWQGDNTEAERDTNNFNMILRSLGFPSAVNHIISTSDKVPGWTLSRKFMDVVGEGVMCDGRALVMAHYAGHGMESPSGELLLCGPGNKSIQASFSLFGTVDDKAQIDSVDVIFILDCCWSHLATRSADNRERVTEVVAATSFQDPTANMPGRRVSLTARLSAAIAKAVGQKYEHIELAELVRDLRAEDTPKKPTHGLLAGTKSIRLKLPGSHAPFALRGSATLRAYFSMRVHPCVGQSGLNALADWINRLPPHIIFEIDRVFETESQCWVVYADWALYSKLAGLPGIALICETKGVDIWNNRHKANQGKQQFQKEGLRKGDTRKENVRPSTGV</sequence>
<reference evidence="3 4" key="1">
    <citation type="submission" date="2019-04" db="EMBL/GenBank/DDBJ databases">
        <title>Fungal friends and foes A comparative genomics study of 23 Aspergillus species from section Flavi.</title>
        <authorList>
            <consortium name="DOE Joint Genome Institute"/>
            <person name="Kjaerbolling I."/>
            <person name="Vesth T.C."/>
            <person name="Frisvad J.C."/>
            <person name="Nybo J.L."/>
            <person name="Theobald S."/>
            <person name="Kildgaard S."/>
            <person name="Petersen T.I."/>
            <person name="Kuo A."/>
            <person name="Sato A."/>
            <person name="Lyhne E.K."/>
            <person name="Kogle M.E."/>
            <person name="Wiebenga A."/>
            <person name="Kun R.S."/>
            <person name="Lubbers R.J."/>
            <person name="Makela M.R."/>
            <person name="Barry K."/>
            <person name="Chovatia M."/>
            <person name="Clum A."/>
            <person name="Daum C."/>
            <person name="Haridas S."/>
            <person name="He G."/>
            <person name="LaButti K."/>
            <person name="Lipzen A."/>
            <person name="Mondo S."/>
            <person name="Pangilinan J."/>
            <person name="Riley R."/>
            <person name="Salamov A."/>
            <person name="Simmons B.A."/>
            <person name="Magnuson J.K."/>
            <person name="Henrissat B."/>
            <person name="Mortensen U.H."/>
            <person name="Larsen T.O."/>
            <person name="De vries R.P."/>
            <person name="Grigoriev I.V."/>
            <person name="Machida M."/>
            <person name="Baker S.E."/>
            <person name="Andersen M.R."/>
        </authorList>
    </citation>
    <scope>NUCLEOTIDE SEQUENCE [LARGE SCALE GENOMIC DNA]</scope>
    <source>
        <strain evidence="3 4">CBS 126849</strain>
    </source>
</reference>
<dbReference type="GO" id="GO:0006508">
    <property type="term" value="P:proteolysis"/>
    <property type="evidence" value="ECO:0007669"/>
    <property type="project" value="InterPro"/>
</dbReference>
<accession>A0A5N6EDQ3</accession>
<name>A0A5N6EDQ3_9EURO</name>
<dbReference type="EMBL" id="ML733516">
    <property type="protein sequence ID" value="KAB8214963.1"/>
    <property type="molecule type" value="Genomic_DNA"/>
</dbReference>
<dbReference type="GO" id="GO:0004197">
    <property type="term" value="F:cysteine-type endopeptidase activity"/>
    <property type="evidence" value="ECO:0007669"/>
    <property type="project" value="InterPro"/>
</dbReference>
<dbReference type="Pfam" id="PF00656">
    <property type="entry name" value="Peptidase_C14"/>
    <property type="match status" value="1"/>
</dbReference>
<organism evidence="3 4">
    <name type="scientific">Aspergillus novoparasiticus</name>
    <dbReference type="NCBI Taxonomy" id="986946"/>
    <lineage>
        <taxon>Eukaryota</taxon>
        <taxon>Fungi</taxon>
        <taxon>Dikarya</taxon>
        <taxon>Ascomycota</taxon>
        <taxon>Pezizomycotina</taxon>
        <taxon>Eurotiomycetes</taxon>
        <taxon>Eurotiomycetidae</taxon>
        <taxon>Eurotiales</taxon>
        <taxon>Aspergillaceae</taxon>
        <taxon>Aspergillus</taxon>
        <taxon>Aspergillus subgen. Circumdati</taxon>
    </lineage>
</organism>
<dbReference type="InterPro" id="IPR011600">
    <property type="entry name" value="Pept_C14_caspase"/>
</dbReference>
<dbReference type="Proteomes" id="UP000326799">
    <property type="component" value="Unassembled WGS sequence"/>
</dbReference>
<proteinExistence type="predicted"/>
<feature type="region of interest" description="Disordered" evidence="1">
    <location>
        <begin position="345"/>
        <end position="371"/>
    </location>
</feature>
<feature type="compositionally biased region" description="Basic and acidic residues" evidence="1">
    <location>
        <begin position="353"/>
        <end position="365"/>
    </location>
</feature>
<dbReference type="AlphaFoldDB" id="A0A5N6EDQ3"/>